<evidence type="ECO:0000313" key="1">
    <source>
        <dbReference type="Ensembl" id="ENSKMAP00000025512.1"/>
    </source>
</evidence>
<name>A0A3Q3GQ75_KRYMA</name>
<organism evidence="1 2">
    <name type="scientific">Kryptolebias marmoratus</name>
    <name type="common">Mangrove killifish</name>
    <name type="synonym">Rivulus marmoratus</name>
    <dbReference type="NCBI Taxonomy" id="37003"/>
    <lineage>
        <taxon>Eukaryota</taxon>
        <taxon>Metazoa</taxon>
        <taxon>Chordata</taxon>
        <taxon>Craniata</taxon>
        <taxon>Vertebrata</taxon>
        <taxon>Euteleostomi</taxon>
        <taxon>Actinopterygii</taxon>
        <taxon>Neopterygii</taxon>
        <taxon>Teleostei</taxon>
        <taxon>Neoteleostei</taxon>
        <taxon>Acanthomorphata</taxon>
        <taxon>Ovalentaria</taxon>
        <taxon>Atherinomorphae</taxon>
        <taxon>Cyprinodontiformes</taxon>
        <taxon>Rivulidae</taxon>
        <taxon>Kryptolebias</taxon>
    </lineage>
</organism>
<dbReference type="AlphaFoldDB" id="A0A3Q3GQ75"/>
<proteinExistence type="predicted"/>
<dbReference type="Proteomes" id="UP000264800">
    <property type="component" value="Unplaced"/>
</dbReference>
<reference evidence="1" key="1">
    <citation type="submission" date="2025-08" db="UniProtKB">
        <authorList>
            <consortium name="Ensembl"/>
        </authorList>
    </citation>
    <scope>IDENTIFICATION</scope>
</reference>
<keyword evidence="2" id="KW-1185">Reference proteome</keyword>
<protein>
    <submittedName>
        <fullName evidence="1">Uncharacterized protein</fullName>
    </submittedName>
</protein>
<accession>A0A3Q3GQ75</accession>
<sequence length="141" mass="16306">MGKEQSPKFLHIKEAQNLTLSGGSNHKNLTLNTERLRQTLQRRPWASTLSGQRVMVRGQRVMVLMVQVMEALLMLVLCWRVWKFSITCRVSAMLYGLIYTLSLSYPKSLKHTFEVYQKILKDLDSTKLSPKVQALKLKLLQ</sequence>
<dbReference type="Ensembl" id="ENSKMAT00000025832.1">
    <property type="protein sequence ID" value="ENSKMAP00000025512.1"/>
    <property type="gene ID" value="ENSKMAG00000018910.1"/>
</dbReference>
<evidence type="ECO:0000313" key="2">
    <source>
        <dbReference type="Proteomes" id="UP000264800"/>
    </source>
</evidence>
<reference evidence="1" key="2">
    <citation type="submission" date="2025-09" db="UniProtKB">
        <authorList>
            <consortium name="Ensembl"/>
        </authorList>
    </citation>
    <scope>IDENTIFICATION</scope>
</reference>
<dbReference type="GeneTree" id="ENSGT00950000182912"/>